<gene>
    <name evidence="1" type="ORF">B296_00026956</name>
</gene>
<feature type="non-terminal residue" evidence="1">
    <location>
        <position position="1"/>
    </location>
</feature>
<accession>A0A427AQQ4</accession>
<evidence type="ECO:0008006" key="3">
    <source>
        <dbReference type="Google" id="ProtNLM"/>
    </source>
</evidence>
<evidence type="ECO:0000313" key="2">
    <source>
        <dbReference type="Proteomes" id="UP000287651"/>
    </source>
</evidence>
<reference evidence="1 2" key="1">
    <citation type="journal article" date="2014" name="Agronomy (Basel)">
        <title>A Draft Genome Sequence for Ensete ventricosum, the Drought-Tolerant Tree Against Hunger.</title>
        <authorList>
            <person name="Harrison J."/>
            <person name="Moore K.A."/>
            <person name="Paszkiewicz K."/>
            <person name="Jones T."/>
            <person name="Grant M."/>
            <person name="Ambacheew D."/>
            <person name="Muzemil S."/>
            <person name="Studholme D.J."/>
        </authorList>
    </citation>
    <scope>NUCLEOTIDE SEQUENCE [LARGE SCALE GENOMIC DNA]</scope>
</reference>
<name>A0A427AQQ4_ENSVE</name>
<comment type="caution">
    <text evidence="1">The sequence shown here is derived from an EMBL/GenBank/DDBJ whole genome shotgun (WGS) entry which is preliminary data.</text>
</comment>
<proteinExistence type="predicted"/>
<evidence type="ECO:0000313" key="1">
    <source>
        <dbReference type="EMBL" id="RRT78523.1"/>
    </source>
</evidence>
<dbReference type="AlphaFoldDB" id="A0A427AQQ4"/>
<organism evidence="1 2">
    <name type="scientific">Ensete ventricosum</name>
    <name type="common">Abyssinian banana</name>
    <name type="synonym">Musa ensete</name>
    <dbReference type="NCBI Taxonomy" id="4639"/>
    <lineage>
        <taxon>Eukaryota</taxon>
        <taxon>Viridiplantae</taxon>
        <taxon>Streptophyta</taxon>
        <taxon>Embryophyta</taxon>
        <taxon>Tracheophyta</taxon>
        <taxon>Spermatophyta</taxon>
        <taxon>Magnoliopsida</taxon>
        <taxon>Liliopsida</taxon>
        <taxon>Zingiberales</taxon>
        <taxon>Musaceae</taxon>
        <taxon>Ensete</taxon>
    </lineage>
</organism>
<protein>
    <recommendedName>
        <fullName evidence="3">PRMT5 TIM barrel domain-containing protein</fullName>
    </recommendedName>
</protein>
<dbReference type="EMBL" id="AMZH03001654">
    <property type="protein sequence ID" value="RRT78523.1"/>
    <property type="molecule type" value="Genomic_DNA"/>
</dbReference>
<dbReference type="Proteomes" id="UP000287651">
    <property type="component" value="Unassembled WGS sequence"/>
</dbReference>
<dbReference type="Gene3D" id="3.20.20.150">
    <property type="entry name" value="Divalent-metal-dependent TIM barrel enzymes"/>
    <property type="match status" value="1"/>
</dbReference>
<sequence length="115" mass="12324">VAFASKMPLGQRPGDKSESRYCGVETEFHDDMPHLLTESLSGGFDFIVAPLVGNIDPSYRPSSMSNGGSGSSVLPVAASDLILSPSQWSSHVVGKLCMQSVSVLFTWYICCSFSE</sequence>